<feature type="domain" description="D-isomer specific 2-hydroxyacid dehydrogenase NAD-binding" evidence="6">
    <location>
        <begin position="106"/>
        <end position="288"/>
    </location>
</feature>
<evidence type="ECO:0000259" key="6">
    <source>
        <dbReference type="Pfam" id="PF02826"/>
    </source>
</evidence>
<name>A0A069PP75_9BURK</name>
<dbReference type="SUPFAM" id="SSF52283">
    <property type="entry name" value="Formate/glycerate dehydrogenase catalytic domain-like"/>
    <property type="match status" value="1"/>
</dbReference>
<comment type="caution">
    <text evidence="7">The sequence shown here is derived from an EMBL/GenBank/DDBJ whole genome shotgun (WGS) entry which is preliminary data.</text>
</comment>
<dbReference type="Pfam" id="PF02826">
    <property type="entry name" value="2-Hacid_dh_C"/>
    <property type="match status" value="1"/>
</dbReference>
<evidence type="ECO:0000256" key="1">
    <source>
        <dbReference type="ARBA" id="ARBA00005854"/>
    </source>
</evidence>
<keyword evidence="3" id="KW-0520">NAD</keyword>
<sequence length="319" mass="35384">MRQDIVFLDRSTLKADVRRPSFEHRWEEYDVSAARDVANRLEGATIAITNKVPLRADTLAKLPRLKLIAVAATGYDVIDTAYCRDHGIAVANIRNYATHTVPEHAFALILALRRNLGAYREDVRRGRWQTSDQFCFFDHPIRDLHGATIGIVGEGSLGRGTAAIARGFGMRVLFAEHGSSRKELLDGTAYAPFDQLLRESDVISLHTPLRPATRNMIALEQFRMMKRTALLINTSRGGLVCEDSLVAALKEGLIAGAGFDVLTTEPPRDGNPLLDPDLPNFILTPHVAWASHDAMQFLADQLIDNIEAFVRGKPQHLVT</sequence>
<keyword evidence="8" id="KW-1185">Reference proteome</keyword>
<evidence type="ECO:0000259" key="5">
    <source>
        <dbReference type="Pfam" id="PF00389"/>
    </source>
</evidence>
<dbReference type="InterPro" id="IPR006140">
    <property type="entry name" value="D-isomer_DH_NAD-bd"/>
</dbReference>
<dbReference type="PANTHER" id="PTHR43761">
    <property type="entry name" value="D-ISOMER SPECIFIC 2-HYDROXYACID DEHYDROGENASE FAMILY PROTEIN (AFU_ORTHOLOGUE AFUA_1G13630)"/>
    <property type="match status" value="1"/>
</dbReference>
<evidence type="ECO:0000256" key="3">
    <source>
        <dbReference type="ARBA" id="ARBA00023027"/>
    </source>
</evidence>
<dbReference type="EMBL" id="JFHC01000016">
    <property type="protein sequence ID" value="KDR42450.1"/>
    <property type="molecule type" value="Genomic_DNA"/>
</dbReference>
<dbReference type="EC" id="1.1.1.29" evidence="7"/>
<keyword evidence="2 4" id="KW-0560">Oxidoreductase</keyword>
<dbReference type="CDD" id="cd12162">
    <property type="entry name" value="2-Hacid_dh_4"/>
    <property type="match status" value="1"/>
</dbReference>
<dbReference type="GO" id="GO:0051287">
    <property type="term" value="F:NAD binding"/>
    <property type="evidence" value="ECO:0007669"/>
    <property type="project" value="InterPro"/>
</dbReference>
<comment type="similarity">
    <text evidence="1 4">Belongs to the D-isomer specific 2-hydroxyacid dehydrogenase family.</text>
</comment>
<accession>A0A069PP75</accession>
<gene>
    <name evidence="7" type="ORF">BG61_08885</name>
</gene>
<dbReference type="InterPro" id="IPR050418">
    <property type="entry name" value="D-iso_2-hydroxyacid_DH_PdxB"/>
</dbReference>
<proteinExistence type="inferred from homology"/>
<dbReference type="InterPro" id="IPR036291">
    <property type="entry name" value="NAD(P)-bd_dom_sf"/>
</dbReference>
<dbReference type="Gene3D" id="3.40.50.720">
    <property type="entry name" value="NAD(P)-binding Rossmann-like Domain"/>
    <property type="match status" value="2"/>
</dbReference>
<evidence type="ECO:0000256" key="4">
    <source>
        <dbReference type="RuleBase" id="RU003719"/>
    </source>
</evidence>
<organism evidence="7 8">
    <name type="scientific">Caballeronia glathei</name>
    <dbReference type="NCBI Taxonomy" id="60547"/>
    <lineage>
        <taxon>Bacteria</taxon>
        <taxon>Pseudomonadati</taxon>
        <taxon>Pseudomonadota</taxon>
        <taxon>Betaproteobacteria</taxon>
        <taxon>Burkholderiales</taxon>
        <taxon>Burkholderiaceae</taxon>
        <taxon>Caballeronia</taxon>
    </lineage>
</organism>
<dbReference type="STRING" id="60547.GCA_000751215_05485"/>
<feature type="domain" description="D-isomer specific 2-hydroxyacid dehydrogenase catalytic" evidence="5">
    <location>
        <begin position="23"/>
        <end position="316"/>
    </location>
</feature>
<dbReference type="SUPFAM" id="SSF51735">
    <property type="entry name" value="NAD(P)-binding Rossmann-fold domains"/>
    <property type="match status" value="1"/>
</dbReference>
<dbReference type="GO" id="GO:0008465">
    <property type="term" value="F:hydroxypyruvate reductase (NADH) activity"/>
    <property type="evidence" value="ECO:0007669"/>
    <property type="project" value="UniProtKB-EC"/>
</dbReference>
<evidence type="ECO:0000313" key="7">
    <source>
        <dbReference type="EMBL" id="KDR42450.1"/>
    </source>
</evidence>
<dbReference type="AlphaFoldDB" id="A0A069PP75"/>
<dbReference type="Pfam" id="PF00389">
    <property type="entry name" value="2-Hacid_dh"/>
    <property type="match status" value="1"/>
</dbReference>
<reference evidence="7 8" key="1">
    <citation type="submission" date="2014-03" db="EMBL/GenBank/DDBJ databases">
        <title>Draft Genome Sequences of Four Burkholderia Strains.</title>
        <authorList>
            <person name="Liu X.Y."/>
            <person name="Li C.X."/>
            <person name="Xu J.H."/>
        </authorList>
    </citation>
    <scope>NUCLEOTIDE SEQUENCE [LARGE SCALE GENOMIC DNA]</scope>
    <source>
        <strain evidence="7 8">DSM 50014</strain>
    </source>
</reference>
<dbReference type="PANTHER" id="PTHR43761:SF1">
    <property type="entry name" value="D-ISOMER SPECIFIC 2-HYDROXYACID DEHYDROGENASE CATALYTIC DOMAIN-CONTAINING PROTEIN-RELATED"/>
    <property type="match status" value="1"/>
</dbReference>
<protein>
    <submittedName>
        <fullName evidence="7">Glycerate dehydrogenase</fullName>
        <ecNumber evidence="7">1.1.1.29</ecNumber>
    </submittedName>
</protein>
<evidence type="ECO:0000256" key="2">
    <source>
        <dbReference type="ARBA" id="ARBA00023002"/>
    </source>
</evidence>
<dbReference type="Proteomes" id="UP000027466">
    <property type="component" value="Unassembled WGS sequence"/>
</dbReference>
<dbReference type="InterPro" id="IPR006139">
    <property type="entry name" value="D-isomer_2_OHA_DH_cat_dom"/>
</dbReference>
<evidence type="ECO:0000313" key="8">
    <source>
        <dbReference type="Proteomes" id="UP000027466"/>
    </source>
</evidence>
<dbReference type="RefSeq" id="WP_035937802.1">
    <property type="nucleotide sequence ID" value="NZ_CADFFX010000022.1"/>
</dbReference>